<comment type="subcellular location">
    <subcellularLocation>
        <location evidence="2">Cytoplasm</location>
    </subcellularLocation>
    <subcellularLocation>
        <location evidence="1">Nucleus</location>
    </subcellularLocation>
</comment>
<dbReference type="Proteomes" id="UP001479436">
    <property type="component" value="Unassembled WGS sequence"/>
</dbReference>
<keyword evidence="8" id="KW-1185">Reference proteome</keyword>
<accession>A0ABR2WYA4</accession>
<dbReference type="Pfam" id="PF08591">
    <property type="entry name" value="RNR_inhib"/>
    <property type="match status" value="1"/>
</dbReference>
<dbReference type="EMBL" id="JASJQH010000153">
    <property type="protein sequence ID" value="KAK9766462.1"/>
    <property type="molecule type" value="Genomic_DNA"/>
</dbReference>
<comment type="similarity">
    <text evidence="3">Belongs to the DIF1/spd1 family.</text>
</comment>
<evidence type="ECO:0000313" key="8">
    <source>
        <dbReference type="Proteomes" id="UP001479436"/>
    </source>
</evidence>
<proteinExistence type="inferred from homology"/>
<name>A0ABR2WYA4_9FUNG</name>
<comment type="caution">
    <text evidence="7">The sequence shown here is derived from an EMBL/GenBank/DDBJ whole genome shotgun (WGS) entry which is preliminary data.</text>
</comment>
<evidence type="ECO:0000256" key="2">
    <source>
        <dbReference type="ARBA" id="ARBA00004496"/>
    </source>
</evidence>
<organism evidence="7 8">
    <name type="scientific">Basidiobolus ranarum</name>
    <dbReference type="NCBI Taxonomy" id="34480"/>
    <lineage>
        <taxon>Eukaryota</taxon>
        <taxon>Fungi</taxon>
        <taxon>Fungi incertae sedis</taxon>
        <taxon>Zoopagomycota</taxon>
        <taxon>Entomophthoromycotina</taxon>
        <taxon>Basidiobolomycetes</taxon>
        <taxon>Basidiobolales</taxon>
        <taxon>Basidiobolaceae</taxon>
        <taxon>Basidiobolus</taxon>
    </lineage>
</organism>
<protein>
    <submittedName>
        <fullName evidence="7">Uncharacterized protein</fullName>
    </submittedName>
</protein>
<evidence type="ECO:0000313" key="7">
    <source>
        <dbReference type="EMBL" id="KAK9766462.1"/>
    </source>
</evidence>
<keyword evidence="5" id="KW-0539">Nucleus</keyword>
<evidence type="ECO:0000256" key="3">
    <source>
        <dbReference type="ARBA" id="ARBA00005459"/>
    </source>
</evidence>
<evidence type="ECO:0000256" key="5">
    <source>
        <dbReference type="ARBA" id="ARBA00023242"/>
    </source>
</evidence>
<reference evidence="7 8" key="1">
    <citation type="submission" date="2023-04" db="EMBL/GenBank/DDBJ databases">
        <title>Genome of Basidiobolus ranarum AG-B5.</title>
        <authorList>
            <person name="Stajich J.E."/>
            <person name="Carter-House D."/>
            <person name="Gryganskyi A."/>
        </authorList>
    </citation>
    <scope>NUCLEOTIDE SEQUENCE [LARGE SCALE GENOMIC DNA]</scope>
    <source>
        <strain evidence="7 8">AG-B5</strain>
    </source>
</reference>
<feature type="region of interest" description="Disordered" evidence="6">
    <location>
        <begin position="50"/>
        <end position="85"/>
    </location>
</feature>
<evidence type="ECO:0000256" key="6">
    <source>
        <dbReference type="SAM" id="MobiDB-lite"/>
    </source>
</evidence>
<keyword evidence="4" id="KW-0963">Cytoplasm</keyword>
<dbReference type="InterPro" id="IPR013900">
    <property type="entry name" value="RNR_inhibitor"/>
</dbReference>
<feature type="region of interest" description="Disordered" evidence="6">
    <location>
        <begin position="1"/>
        <end position="30"/>
    </location>
</feature>
<evidence type="ECO:0000256" key="1">
    <source>
        <dbReference type="ARBA" id="ARBA00004123"/>
    </source>
</evidence>
<feature type="compositionally biased region" description="Polar residues" evidence="6">
    <location>
        <begin position="64"/>
        <end position="77"/>
    </location>
</feature>
<evidence type="ECO:0000256" key="4">
    <source>
        <dbReference type="ARBA" id="ARBA00022490"/>
    </source>
</evidence>
<sequence length="100" mass="11255">MHKSKKARVPESPVDLSHSTRPKIPQPVQSSLMCGPMRVRKAVSEGYKHTNMMSNPFNAHPVDQSPSKVVDNASQTHGIKHKTSHQTLLTSYFEPEYMDI</sequence>
<gene>
    <name evidence="7" type="ORF">K7432_004442</name>
</gene>